<proteinExistence type="predicted"/>
<evidence type="ECO:0000256" key="1">
    <source>
        <dbReference type="SAM" id="MobiDB-lite"/>
    </source>
</evidence>
<feature type="compositionally biased region" description="Polar residues" evidence="1">
    <location>
        <begin position="156"/>
        <end position="171"/>
    </location>
</feature>
<dbReference type="EMBL" id="AP028910">
    <property type="protein sequence ID" value="BES90404.1"/>
    <property type="molecule type" value="Genomic_DNA"/>
</dbReference>
<sequence length="199" mass="21054">MPPPESLSDEELRRMESQAREGVEARLRCLQNIQALLDTSVIMMQHYCAAATAAASQRQMYGPTIREMNPGTQPAPSTSSATSSSAATSPTEPSVSTSTMDAPGPSGVADTLSKNTTETTVPSQQSPSAPPASTKGEPRITEGSGVNGADVKSEELQTSSAVSTDETQDSNAVDPEDDTMPDSLNHNEAIRIRRLKRFS</sequence>
<dbReference type="Proteomes" id="UP001307889">
    <property type="component" value="Chromosome 2"/>
</dbReference>
<gene>
    <name evidence="2" type="ORF">NTJ_03211</name>
</gene>
<feature type="region of interest" description="Disordered" evidence="1">
    <location>
        <begin position="64"/>
        <end position="188"/>
    </location>
</feature>
<name>A0ABN7AGS8_9HEMI</name>
<accession>A0ABN7AGS8</accession>
<reference evidence="2 3" key="1">
    <citation type="submission" date="2023-09" db="EMBL/GenBank/DDBJ databases">
        <title>Nesidiocoris tenuis whole genome shotgun sequence.</title>
        <authorList>
            <person name="Shibata T."/>
            <person name="Shimoda M."/>
            <person name="Kobayashi T."/>
            <person name="Uehara T."/>
        </authorList>
    </citation>
    <scope>NUCLEOTIDE SEQUENCE [LARGE SCALE GENOMIC DNA]</scope>
    <source>
        <strain evidence="2 3">Japan</strain>
    </source>
</reference>
<keyword evidence="3" id="KW-1185">Reference proteome</keyword>
<evidence type="ECO:0000313" key="2">
    <source>
        <dbReference type="EMBL" id="BES90404.1"/>
    </source>
</evidence>
<organism evidence="2 3">
    <name type="scientific">Nesidiocoris tenuis</name>
    <dbReference type="NCBI Taxonomy" id="355587"/>
    <lineage>
        <taxon>Eukaryota</taxon>
        <taxon>Metazoa</taxon>
        <taxon>Ecdysozoa</taxon>
        <taxon>Arthropoda</taxon>
        <taxon>Hexapoda</taxon>
        <taxon>Insecta</taxon>
        <taxon>Pterygota</taxon>
        <taxon>Neoptera</taxon>
        <taxon>Paraneoptera</taxon>
        <taxon>Hemiptera</taxon>
        <taxon>Heteroptera</taxon>
        <taxon>Panheteroptera</taxon>
        <taxon>Cimicomorpha</taxon>
        <taxon>Miridae</taxon>
        <taxon>Dicyphina</taxon>
        <taxon>Nesidiocoris</taxon>
    </lineage>
</organism>
<evidence type="ECO:0000313" key="3">
    <source>
        <dbReference type="Proteomes" id="UP001307889"/>
    </source>
</evidence>
<feature type="compositionally biased region" description="Polar residues" evidence="1">
    <location>
        <begin position="112"/>
        <end position="121"/>
    </location>
</feature>
<feature type="compositionally biased region" description="Low complexity" evidence="1">
    <location>
        <begin position="122"/>
        <end position="133"/>
    </location>
</feature>
<feature type="compositionally biased region" description="Low complexity" evidence="1">
    <location>
        <begin position="74"/>
        <end position="99"/>
    </location>
</feature>
<protein>
    <submittedName>
        <fullName evidence="2">Ring finger protein</fullName>
    </submittedName>
</protein>